<protein>
    <submittedName>
        <fullName evidence="1">Damage-inducible protein DinB</fullName>
    </submittedName>
</protein>
<dbReference type="InterPro" id="IPR034660">
    <property type="entry name" value="DinB/YfiT-like"/>
</dbReference>
<dbReference type="EMBL" id="CAIJDO010000207">
    <property type="protein sequence ID" value="CAD0007760.1"/>
    <property type="molecule type" value="Genomic_DNA"/>
</dbReference>
<comment type="caution">
    <text evidence="1">The sequence shown here is derived from an EMBL/GenBank/DDBJ whole genome shotgun (WGS) entry which is preliminary data.</text>
</comment>
<gene>
    <name evidence="1" type="ORF">FLACHUCJ7_03463</name>
</gene>
<dbReference type="RefSeq" id="WP_236010781.1">
    <property type="nucleotide sequence ID" value="NZ_CAIJDO010000207.1"/>
</dbReference>
<dbReference type="Gene3D" id="1.20.120.450">
    <property type="entry name" value="dinb family like domain"/>
    <property type="match status" value="1"/>
</dbReference>
<name>A0A6V6Z7M1_9FLAO</name>
<dbReference type="AlphaFoldDB" id="A0A6V6Z7M1"/>
<evidence type="ECO:0000313" key="1">
    <source>
        <dbReference type="EMBL" id="CAD0007760.1"/>
    </source>
</evidence>
<sequence length="174" mass="20297">MITDKNEFSNLMTKIYRHGATGALLDEYEKAITEVQQLISDISDIELIKIIDDNTTDPSCKSIQTILAHVVCSGFCYAMDIRQFLGEKVEYPDDLLRFTIKDYNTDLNRFLAFTIETFKTIQDNQLEEFDNSKKIATPWGQVYDIEQMTEHAIVHVLRHRRQIEKFKIILKKSL</sequence>
<dbReference type="SUPFAM" id="SSF109854">
    <property type="entry name" value="DinB/YfiT-like putative metalloenzymes"/>
    <property type="match status" value="1"/>
</dbReference>
<proteinExistence type="predicted"/>
<evidence type="ECO:0000313" key="2">
    <source>
        <dbReference type="Proteomes" id="UP000556700"/>
    </source>
</evidence>
<accession>A0A6V6Z7M1</accession>
<dbReference type="Proteomes" id="UP000556700">
    <property type="component" value="Unassembled WGS sequence"/>
</dbReference>
<reference evidence="1 2" key="1">
    <citation type="submission" date="2020-06" db="EMBL/GenBank/DDBJ databases">
        <authorList>
            <person name="Criscuolo A."/>
        </authorList>
    </citation>
    <scope>NUCLEOTIDE SEQUENCE [LARGE SCALE GENOMIC DNA]</scope>
    <source>
        <strain evidence="2">CIP 110025</strain>
    </source>
</reference>
<keyword evidence="2" id="KW-1185">Reference proteome</keyword>
<organism evidence="1 2">
    <name type="scientific">Flavobacterium chungangense</name>
    <dbReference type="NCBI Taxonomy" id="554283"/>
    <lineage>
        <taxon>Bacteria</taxon>
        <taxon>Pseudomonadati</taxon>
        <taxon>Bacteroidota</taxon>
        <taxon>Flavobacteriia</taxon>
        <taxon>Flavobacteriales</taxon>
        <taxon>Flavobacteriaceae</taxon>
        <taxon>Flavobacterium</taxon>
    </lineage>
</organism>